<feature type="compositionally biased region" description="Polar residues" evidence="1">
    <location>
        <begin position="1"/>
        <end position="13"/>
    </location>
</feature>
<proteinExistence type="predicted"/>
<name>A0ABN9TT19_9DINO</name>
<reference evidence="2" key="1">
    <citation type="submission" date="2023-10" db="EMBL/GenBank/DDBJ databases">
        <authorList>
            <person name="Chen Y."/>
            <person name="Shah S."/>
            <person name="Dougan E. K."/>
            <person name="Thang M."/>
            <person name="Chan C."/>
        </authorList>
    </citation>
    <scope>NUCLEOTIDE SEQUENCE [LARGE SCALE GENOMIC DNA]</scope>
</reference>
<evidence type="ECO:0000313" key="2">
    <source>
        <dbReference type="EMBL" id="CAK0849342.1"/>
    </source>
</evidence>
<dbReference type="Proteomes" id="UP001189429">
    <property type="component" value="Unassembled WGS sequence"/>
</dbReference>
<evidence type="ECO:0000313" key="3">
    <source>
        <dbReference type="Proteomes" id="UP001189429"/>
    </source>
</evidence>
<accession>A0ABN9TT19</accession>
<keyword evidence="3" id="KW-1185">Reference proteome</keyword>
<dbReference type="EMBL" id="CAUYUJ010015053">
    <property type="protein sequence ID" value="CAK0849342.1"/>
    <property type="molecule type" value="Genomic_DNA"/>
</dbReference>
<protein>
    <submittedName>
        <fullName evidence="2">Uncharacterized protein</fullName>
    </submittedName>
</protein>
<feature type="region of interest" description="Disordered" evidence="1">
    <location>
        <begin position="1"/>
        <end position="24"/>
    </location>
</feature>
<comment type="caution">
    <text evidence="2">The sequence shown here is derived from an EMBL/GenBank/DDBJ whole genome shotgun (WGS) entry which is preliminary data.</text>
</comment>
<organism evidence="2 3">
    <name type="scientific">Prorocentrum cordatum</name>
    <dbReference type="NCBI Taxonomy" id="2364126"/>
    <lineage>
        <taxon>Eukaryota</taxon>
        <taxon>Sar</taxon>
        <taxon>Alveolata</taxon>
        <taxon>Dinophyceae</taxon>
        <taxon>Prorocentrales</taxon>
        <taxon>Prorocentraceae</taxon>
        <taxon>Prorocentrum</taxon>
    </lineage>
</organism>
<sequence>MPVGLQLSSSGWTSKGAGGGKQYTAEGVPELRSLVSTLEEMGEKGAAEHYTQLVRGLQEASRPMQPSAGAAKHAMHQAKQKQQLEAVVRAADELQVRLKSAKSDAVLALQNSETCEAKYHVAVRALAADVPSSGHKSDGMARHGLDIEQLLSGGSFEIIGNDRFGQEPAGVANAVAQAAYNAASAAQAQAVDDSDDDAEFQRAADMVHQKASSDCQSSL</sequence>
<gene>
    <name evidence="2" type="ORF">PCOR1329_LOCUS42055</name>
</gene>
<evidence type="ECO:0000256" key="1">
    <source>
        <dbReference type="SAM" id="MobiDB-lite"/>
    </source>
</evidence>